<dbReference type="Pfam" id="PF12657">
    <property type="entry name" value="TFIIIC_delta"/>
    <property type="match status" value="1"/>
</dbReference>
<dbReference type="PANTHER" id="PTHR15496:SF2">
    <property type="entry name" value="GENERAL TRANSCRIPTION FACTOR 3C POLYPEPTIDE 4"/>
    <property type="match status" value="1"/>
</dbReference>
<dbReference type="EMBL" id="KB644415">
    <property type="protein sequence ID" value="EPS33099.1"/>
    <property type="molecule type" value="Genomic_DNA"/>
</dbReference>
<dbReference type="InterPro" id="IPR024761">
    <property type="entry name" value="TFIIIC_delta_N"/>
</dbReference>
<name>S7ZRM5_PENO1</name>
<dbReference type="AlphaFoldDB" id="S7ZRM5"/>
<dbReference type="eggNOG" id="ENOG502S8BZ">
    <property type="taxonomic scope" value="Eukaryota"/>
</dbReference>
<dbReference type="Pfam" id="PF12660">
    <property type="entry name" value="zf-TFIIIC"/>
    <property type="match status" value="1"/>
</dbReference>
<dbReference type="InterPro" id="IPR044230">
    <property type="entry name" value="GTF3C4"/>
</dbReference>
<reference evidence="3 4" key="1">
    <citation type="journal article" date="2013" name="PLoS ONE">
        <title>Genomic and secretomic analyses reveal unique features of the lignocellulolytic enzyme system of Penicillium decumbens.</title>
        <authorList>
            <person name="Liu G."/>
            <person name="Zhang L."/>
            <person name="Wei X."/>
            <person name="Zou G."/>
            <person name="Qin Y."/>
            <person name="Ma L."/>
            <person name="Li J."/>
            <person name="Zheng H."/>
            <person name="Wang S."/>
            <person name="Wang C."/>
            <person name="Xun L."/>
            <person name="Zhao G.-P."/>
            <person name="Zhou Z."/>
            <person name="Qu Y."/>
        </authorList>
    </citation>
    <scope>NUCLEOTIDE SEQUENCE [LARGE SCALE GENOMIC DNA]</scope>
    <source>
        <strain evidence="4">114-2 / CGMCC 5302</strain>
    </source>
</reference>
<protein>
    <recommendedName>
        <fullName evidence="5">Transcription factor IIIC putative zinc-finger domain-containing protein</fullName>
    </recommendedName>
</protein>
<keyword evidence="4" id="KW-1185">Reference proteome</keyword>
<dbReference type="GO" id="GO:0006384">
    <property type="term" value="P:transcription initiation at RNA polymerase III promoter"/>
    <property type="evidence" value="ECO:0007669"/>
    <property type="project" value="InterPro"/>
</dbReference>
<evidence type="ECO:0000313" key="4">
    <source>
        <dbReference type="Proteomes" id="UP000019376"/>
    </source>
</evidence>
<accession>S7ZRM5</accession>
<evidence type="ECO:0000259" key="1">
    <source>
        <dbReference type="Pfam" id="PF12657"/>
    </source>
</evidence>
<evidence type="ECO:0008006" key="5">
    <source>
        <dbReference type="Google" id="ProtNLM"/>
    </source>
</evidence>
<gene>
    <name evidence="3" type="ORF">PDE_08061</name>
</gene>
<organism evidence="3 4">
    <name type="scientific">Penicillium oxalicum (strain 114-2 / CGMCC 5302)</name>
    <name type="common">Penicillium decumbens</name>
    <dbReference type="NCBI Taxonomy" id="933388"/>
    <lineage>
        <taxon>Eukaryota</taxon>
        <taxon>Fungi</taxon>
        <taxon>Dikarya</taxon>
        <taxon>Ascomycota</taxon>
        <taxon>Pezizomycotina</taxon>
        <taxon>Eurotiomycetes</taxon>
        <taxon>Eurotiomycetidae</taxon>
        <taxon>Eurotiales</taxon>
        <taxon>Aspergillaceae</taxon>
        <taxon>Penicillium</taxon>
    </lineage>
</organism>
<feature type="domain" description="Transcription factor IIIC putative zinc-finger" evidence="2">
    <location>
        <begin position="601"/>
        <end position="697"/>
    </location>
</feature>
<evidence type="ECO:0000313" key="3">
    <source>
        <dbReference type="EMBL" id="EPS33099.1"/>
    </source>
</evidence>
<dbReference type="STRING" id="933388.S7ZRM5"/>
<dbReference type="OrthoDB" id="6021743at2759"/>
<feature type="domain" description="Transcription factor IIIC 90kDa subunit N-terminal" evidence="1">
    <location>
        <begin position="19"/>
        <end position="491"/>
    </location>
</feature>
<dbReference type="Proteomes" id="UP000019376">
    <property type="component" value="Unassembled WGS sequence"/>
</dbReference>
<dbReference type="PhylomeDB" id="S7ZRM5"/>
<proteinExistence type="predicted"/>
<dbReference type="PANTHER" id="PTHR15496">
    <property type="entry name" value="GENERAL TRANSCRIPTION FACTOR 3C POLYPEPTIDE 4 FAMILY"/>
    <property type="match status" value="1"/>
</dbReference>
<sequence length="701" mass="75959">MMNPVILPCVPSCFEALAWSADGDFAVAAGEYVQILTLKPPNKDHSGPLNQNEWSITRLRVNLFTQAEWQNIQPQNRDDFSIGAEQSTSTVVGLAWSPPGLARFRRSVLAVLTSNLLLSLWESAGMPGQWNRVAVINHAFHLDPTAPAPLSGLELRRSNIRSFQWCPPLHVPPRNSGLGPQAESRWGVHLLMVTNDANEAVLLRIQRSAGGKDLSVPYSVQKLALYPFDNVQKHYPQSCPGSLLEKALQIKARALSVSCGPWLAVAEGEGDEDPFSATAMIAVSFGTRLRTFKALVTLQKSDQAESGSSDFVASAKLVDHSTSPAAPSWTSRPVSGPIRWAYAAPSSTVTLTAATNASLLLVSFPQALYNESSSTMSAINVEERPLSGFVHENGEGPRRYMEPVSGGLGATFDLNGSGISGDPRLPSWNRVMGDSLEQFDLDRDLGGQSVARVWGLASFRDVVAVLFSRHPTDMIEYRVTSDERSIIAFASESADHSNDIHALLAPSASVTESWSPKDQREAVISYLLSSMDSEAEGDTETQRLVYAAACCAIVDQQGRAIREHARLSLEKLAALTGADLSEEIRKCGNKMIAVSAKTTAQFSGPGAHLFERCEICDAGISWTSANDARCVEGHLFVRCGLSFLAIQEPGLSKYCSLCRTEYINEETIAQIHEGSLCPLFKSVFGAFDTCLYCGGKFQAGL</sequence>
<dbReference type="GO" id="GO:0004402">
    <property type="term" value="F:histone acetyltransferase activity"/>
    <property type="evidence" value="ECO:0007669"/>
    <property type="project" value="InterPro"/>
</dbReference>
<dbReference type="HOGENOM" id="CLU_011098_0_0_1"/>
<dbReference type="InterPro" id="IPR024764">
    <property type="entry name" value="TFIIIC_Znf"/>
</dbReference>
<dbReference type="GO" id="GO:0000127">
    <property type="term" value="C:transcription factor TFIIIC complex"/>
    <property type="evidence" value="ECO:0007669"/>
    <property type="project" value="InterPro"/>
</dbReference>
<evidence type="ECO:0000259" key="2">
    <source>
        <dbReference type="Pfam" id="PF12660"/>
    </source>
</evidence>